<dbReference type="PANTHER" id="PTHR47331">
    <property type="entry name" value="PHD-TYPE DOMAIN-CONTAINING PROTEIN"/>
    <property type="match status" value="1"/>
</dbReference>
<organism evidence="2 3">
    <name type="scientific">Parnassius mnemosyne</name>
    <name type="common">clouded apollo</name>
    <dbReference type="NCBI Taxonomy" id="213953"/>
    <lineage>
        <taxon>Eukaryota</taxon>
        <taxon>Metazoa</taxon>
        <taxon>Ecdysozoa</taxon>
        <taxon>Arthropoda</taxon>
        <taxon>Hexapoda</taxon>
        <taxon>Insecta</taxon>
        <taxon>Pterygota</taxon>
        <taxon>Neoptera</taxon>
        <taxon>Endopterygota</taxon>
        <taxon>Lepidoptera</taxon>
        <taxon>Glossata</taxon>
        <taxon>Ditrysia</taxon>
        <taxon>Papilionoidea</taxon>
        <taxon>Papilionidae</taxon>
        <taxon>Parnassiinae</taxon>
        <taxon>Parnassini</taxon>
        <taxon>Parnassius</taxon>
        <taxon>Driopa</taxon>
    </lineage>
</organism>
<sequence>MATVKADRPGQTELDAMRRKRAYTRRVFIRSVRKIEGSNDIEQMTVEFQYLVEKLEELKSFDSQIKNMTIDSCTDEQFDEECDECESYLRKYYAVKVKIEKLRKECDRANTSSAATDGSHQKRNIKLPNIELIKFDDNPKTWLSFWGQFKKIHEDETLEPEDKFQYLIQAMKEGSKSRELVTSYPPSGKNYPRALEQLQGRFAREGILIETYVRELLGLVLCQAKGQNMDIRSLYDQLMTHLHALESLKVTTEKYGAMLYPLVESALPENILIVWNRTRIVNDVGQLTQLLEFLKREAEAEEHIKLTRANFNTYSSSSSVDMPPTAACIVSKEETSSSKTGNDFCYFCDNTSHSILQCNKGLKMSLDEKRAAVKDKRGCLICLRKGHVAKHCKKFLKCMACGKRHVVIFCPDLYRDKQKEPKEATALFSRKGGNILLQTLILEVSHEGKKKKIRALCDTGSQRSYIRKNVVKELGLKVVGIENLGYSLFSGVTKPAENHSLIEVNVSSLDSSFSTKFIGLELDDICGYLPKADDPKLRSKLKSLNISIDDSDCDLSDVNMLIGADYLGVICTGTIVQLDGPLVAIKTRLGWTLQGPNFYSAAQCSITFNCHAQSKLSDLWDLEILGISEPHEQMCKDRKKGEVMSQFEQNISFKDNCYQVGFLWKDGYPEIGSNYNVAYKRLLTTTRKLEWTGDLLSYNDVFQNWLDEDIIEHTENNIAEGHFIPRHAVIKMSRTTTKIRPVFDASCKDAQGLSLNNCIESGTNLIELIPKLLMNFRKGTYGVTSDIKQAFQQILVSEKDTEYLKFLWWENPLTKEKIVTFRHKRVVFGVTCSPFLLAATINYHLGNFEGMYGQTVEILKHSFYVDNCVASFDTKEALFTFINEAKEVMLKGGFDLRCWVTAPIRVDNTVQTQSVLGVLWNTLTDELQCSFRLSSTIPDRVTKRDLLSLTQQIFDPIGFLAPVSLVPKLIVQKAWIDSTGWDQAISNELSKEFKSWLNHVHLINDCKLPRRLSEERLTNCNKSLHLFCDASINAYAGCVFLRTECKSKVTIRLVMAKSRVAPIKRSITLPRLELMGALIASRLANEISRTLFTDDTCPLYCWTDSAVVLAWIQRQCSWKPFVSNRVSEICAHTKKEHWRHVPGHCNPADLLSRGCNMKTLMDSHWWDGPAWLLSDHELWPQSNHIAVDENAVSIEAKKEVLVNTNVDTEHFSEKLLYFSKYSRIVRVVAWIFRWRRRRMFSIAYISNDEFEEAENILIRLIQGEHYVNRTKLNKKLCIHLDSNSIMRVKTRLGLGNYDKDFSSPILLPGKNVIVRRLVEEKHIYLKHIGSHTLMSELRNRFWITSVRWLCKDIVKKYIICRRQKGIHYDTPETPLPLERIQGTAAFQMTGIDLAGPLYLRNQEKCWVVLFTCATFRAVHFEMVDSLSTNSFIMSLRRFIARRGRIDVIFTDNGTNFRGTANLLKDINWQEVESVTAVHAIKWRFIPPRTPWWGGWWERLIRVLKEMLRRILGRQRLTWVELDTVLCDCEAVINSRPLTYVSTCIDDLRPLTPMLFLHGLPSNDTSDLDYVDNMNLNVRYKYLQKLREDFRVRFRKEYLALLTARWKEKTIEMKKGDIVLVETDAKRLFWPLGLIMEVVTGADGVTRLARVKTQKGETLRPCQRLYPLEISNDSDLLQRAEVTIEDGKLSVSSDSPDLPSSVTGGAKVTKTTRCGRNVKLPARYL</sequence>
<gene>
    <name evidence="2" type="ORF">PARMNEM_LOCUS21903</name>
</gene>
<dbReference type="Pfam" id="PF18701">
    <property type="entry name" value="DUF5641"/>
    <property type="match status" value="1"/>
</dbReference>
<dbReference type="EMBL" id="CAVLGL010000148">
    <property type="protein sequence ID" value="CAK1603550.1"/>
    <property type="molecule type" value="Genomic_DNA"/>
</dbReference>
<dbReference type="InterPro" id="IPR043502">
    <property type="entry name" value="DNA/RNA_pol_sf"/>
</dbReference>
<dbReference type="SUPFAM" id="SSF56672">
    <property type="entry name" value="DNA/RNA polymerases"/>
    <property type="match status" value="1"/>
</dbReference>
<dbReference type="Pfam" id="PF05380">
    <property type="entry name" value="Peptidase_A17"/>
    <property type="match status" value="1"/>
</dbReference>
<evidence type="ECO:0000313" key="2">
    <source>
        <dbReference type="EMBL" id="CAK1603550.1"/>
    </source>
</evidence>
<dbReference type="Gene3D" id="3.30.70.270">
    <property type="match status" value="1"/>
</dbReference>
<proteinExistence type="predicted"/>
<dbReference type="InterPro" id="IPR001584">
    <property type="entry name" value="Integrase_cat-core"/>
</dbReference>
<name>A0AAV1M8R5_9NEOP</name>
<dbReference type="Gene3D" id="3.10.10.10">
    <property type="entry name" value="HIV Type 1 Reverse Transcriptase, subunit A, domain 1"/>
    <property type="match status" value="1"/>
</dbReference>
<dbReference type="Proteomes" id="UP001314205">
    <property type="component" value="Unassembled WGS sequence"/>
</dbReference>
<dbReference type="Gene3D" id="2.40.70.10">
    <property type="entry name" value="Acid Proteases"/>
    <property type="match status" value="1"/>
</dbReference>
<dbReference type="InterPro" id="IPR008042">
    <property type="entry name" value="Retrotrans_Pao"/>
</dbReference>
<dbReference type="GO" id="GO:0015074">
    <property type="term" value="P:DNA integration"/>
    <property type="evidence" value="ECO:0007669"/>
    <property type="project" value="InterPro"/>
</dbReference>
<dbReference type="GO" id="GO:0071897">
    <property type="term" value="P:DNA biosynthetic process"/>
    <property type="evidence" value="ECO:0007669"/>
    <property type="project" value="UniProtKB-ARBA"/>
</dbReference>
<evidence type="ECO:0000259" key="1">
    <source>
        <dbReference type="PROSITE" id="PS50994"/>
    </source>
</evidence>
<dbReference type="Gene3D" id="3.30.420.10">
    <property type="entry name" value="Ribonuclease H-like superfamily/Ribonuclease H"/>
    <property type="match status" value="1"/>
</dbReference>
<accession>A0AAV1M8R5</accession>
<dbReference type="InterPro" id="IPR005312">
    <property type="entry name" value="DUF1759"/>
</dbReference>
<dbReference type="GO" id="GO:0003676">
    <property type="term" value="F:nucleic acid binding"/>
    <property type="evidence" value="ECO:0007669"/>
    <property type="project" value="InterPro"/>
</dbReference>
<reference evidence="2 3" key="1">
    <citation type="submission" date="2023-11" db="EMBL/GenBank/DDBJ databases">
        <authorList>
            <person name="Hedman E."/>
            <person name="Englund M."/>
            <person name="Stromberg M."/>
            <person name="Nyberg Akerstrom W."/>
            <person name="Nylinder S."/>
            <person name="Jareborg N."/>
            <person name="Kallberg Y."/>
            <person name="Kronander E."/>
        </authorList>
    </citation>
    <scope>NUCLEOTIDE SEQUENCE [LARGE SCALE GENOMIC DNA]</scope>
</reference>
<dbReference type="PROSITE" id="PS50994">
    <property type="entry name" value="INTEGRASE"/>
    <property type="match status" value="1"/>
</dbReference>
<dbReference type="InterPro" id="IPR043128">
    <property type="entry name" value="Rev_trsase/Diguanyl_cyclase"/>
</dbReference>
<feature type="domain" description="Integrase catalytic" evidence="1">
    <location>
        <begin position="1370"/>
        <end position="1560"/>
    </location>
</feature>
<dbReference type="PANTHER" id="PTHR47331:SF1">
    <property type="entry name" value="GAG-LIKE PROTEIN"/>
    <property type="match status" value="1"/>
</dbReference>
<dbReference type="SUPFAM" id="SSF53098">
    <property type="entry name" value="Ribonuclease H-like"/>
    <property type="match status" value="1"/>
</dbReference>
<dbReference type="InterPro" id="IPR012337">
    <property type="entry name" value="RNaseH-like_sf"/>
</dbReference>
<keyword evidence="3" id="KW-1185">Reference proteome</keyword>
<dbReference type="InterPro" id="IPR040676">
    <property type="entry name" value="DUF5641"/>
</dbReference>
<dbReference type="InterPro" id="IPR036397">
    <property type="entry name" value="RNaseH_sf"/>
</dbReference>
<dbReference type="InterPro" id="IPR021109">
    <property type="entry name" value="Peptidase_aspartic_dom_sf"/>
</dbReference>
<comment type="caution">
    <text evidence="2">The sequence shown here is derived from an EMBL/GenBank/DDBJ whole genome shotgun (WGS) entry which is preliminary data.</text>
</comment>
<dbReference type="GO" id="GO:0042575">
    <property type="term" value="C:DNA polymerase complex"/>
    <property type="evidence" value="ECO:0007669"/>
    <property type="project" value="UniProtKB-ARBA"/>
</dbReference>
<evidence type="ECO:0000313" key="3">
    <source>
        <dbReference type="Proteomes" id="UP001314205"/>
    </source>
</evidence>
<protein>
    <recommendedName>
        <fullName evidence="1">Integrase catalytic domain-containing protein</fullName>
    </recommendedName>
</protein>
<dbReference type="Pfam" id="PF03564">
    <property type="entry name" value="DUF1759"/>
    <property type="match status" value="1"/>
</dbReference>